<dbReference type="Proteomes" id="UP000018227">
    <property type="component" value="Unassembled WGS sequence"/>
</dbReference>
<reference evidence="1 2" key="1">
    <citation type="submission" date="2013-06" db="EMBL/GenBank/DDBJ databases">
        <authorList>
            <person name="Weinstock G."/>
            <person name="Sodergren E."/>
            <person name="Clifton S."/>
            <person name="Fulton L."/>
            <person name="Fulton B."/>
            <person name="Courtney L."/>
            <person name="Fronick C."/>
            <person name="Harrison M."/>
            <person name="Strong C."/>
            <person name="Farmer C."/>
            <person name="Delahaunty K."/>
            <person name="Markovic C."/>
            <person name="Hall O."/>
            <person name="Minx P."/>
            <person name="Tomlinson C."/>
            <person name="Mitreva M."/>
            <person name="Nelson J."/>
            <person name="Hou S."/>
            <person name="Wollam A."/>
            <person name="Pepin K.H."/>
            <person name="Johnson M."/>
            <person name="Bhonagiri V."/>
            <person name="Nash W.E."/>
            <person name="Warren W."/>
            <person name="Chinwalla A."/>
            <person name="Mardis E.R."/>
            <person name="Wilson R.K."/>
        </authorList>
    </citation>
    <scope>NUCLEOTIDE SEQUENCE [LARGE SCALE GENOMIC DNA]</scope>
    <source>
        <strain evidence="1 2">ATCC 51271</strain>
    </source>
</reference>
<dbReference type="AlphaFoldDB" id="V2XIZ2"/>
<accession>V2XIZ2</accession>
<gene>
    <name evidence="1" type="ORF">GCWU0000282_002238</name>
</gene>
<keyword evidence="2" id="KW-1185">Reference proteome</keyword>
<sequence length="150" mass="17781">MKDKLKSVRVKMDLIHDRNSNILFSLHDSKIRKITFRNNILTLHLNKIFQYTKDGEKIYSGEVLFYDSDLDECSILIFDRTVYEGDFSGKAISLIEYMEEYSNAEFEILIEGYFGYYTTYTGWIWIEGKEPVSAIMYIWNTGDMVYRIDN</sequence>
<dbReference type="HOGENOM" id="CLU_131006_0_0_9"/>
<proteinExistence type="predicted"/>
<dbReference type="eggNOG" id="ENOG5030V6F">
    <property type="taxonomic scope" value="Bacteria"/>
</dbReference>
<dbReference type="EMBL" id="ACIL03000016">
    <property type="protein sequence ID" value="ESL02104.1"/>
    <property type="molecule type" value="Genomic_DNA"/>
</dbReference>
<dbReference type="STRING" id="592026.GCWU0000282_002238"/>
<protein>
    <submittedName>
        <fullName evidence="1">Uncharacterized protein</fullName>
    </submittedName>
</protein>
<name>V2XIZ2_9FIRM</name>
<evidence type="ECO:0000313" key="1">
    <source>
        <dbReference type="EMBL" id="ESL02104.1"/>
    </source>
</evidence>
<evidence type="ECO:0000313" key="2">
    <source>
        <dbReference type="Proteomes" id="UP000018227"/>
    </source>
</evidence>
<comment type="caution">
    <text evidence="1">The sequence shown here is derived from an EMBL/GenBank/DDBJ whole genome shotgun (WGS) entry which is preliminary data.</text>
</comment>
<organism evidence="1 2">
    <name type="scientific">Catonella morbi ATCC 51271</name>
    <dbReference type="NCBI Taxonomy" id="592026"/>
    <lineage>
        <taxon>Bacteria</taxon>
        <taxon>Bacillati</taxon>
        <taxon>Bacillota</taxon>
        <taxon>Clostridia</taxon>
        <taxon>Lachnospirales</taxon>
        <taxon>Lachnospiraceae</taxon>
        <taxon>Catonella</taxon>
    </lineage>
</organism>